<organism evidence="2 3">
    <name type="scientific">Pseudomonas veronii</name>
    <dbReference type="NCBI Taxonomy" id="76761"/>
    <lineage>
        <taxon>Bacteria</taxon>
        <taxon>Pseudomonadati</taxon>
        <taxon>Pseudomonadota</taxon>
        <taxon>Gammaproteobacteria</taxon>
        <taxon>Pseudomonadales</taxon>
        <taxon>Pseudomonadaceae</taxon>
        <taxon>Pseudomonas</taxon>
    </lineage>
</organism>
<evidence type="ECO:0008006" key="4">
    <source>
        <dbReference type="Google" id="ProtNLM"/>
    </source>
</evidence>
<dbReference type="OrthoDB" id="6092950at2"/>
<keyword evidence="1" id="KW-0233">DNA recombination</keyword>
<accession>A0A7Y1F1C7</accession>
<name>A0A7Y1F1C7_PSEVE</name>
<sequence>MSKKKDFKIKTNTIKNALISSEVDSPGEVVPPIKKSVTFPASTSNQKTFDFAPFYSKGYDDIVYRCQSTIERFLSNAISSNQLTMTVGTIIGYCNGGLVKLFAFCESLISVVGSDLELSDIDKGFIAKFKKYLEVGFSYGAQRTVYFRVKSVLLGINGQDFKSILPKNPYPSIKRLTKSEKAYSKFERKGIVQALSTEIHRIKGETTPLSASDLSYCVLWLSSCTGINTQPLIELRTDALQPHLFHPHKRVLVTFKRRGKNTHITTLRRSDEIETIQEIAPRVDTVFQMVEIRNGSLRLNSEYKDSLFVFLQSTNREATPTRLTSSPLTYAAKLLSKKYELKCDDGTPLQVNITRLRKTFANRVFELSGYDPVIAAALAGHTLKVSDDHYLAPPPEAEKNHAFMGEIRNQELLSFNADSTPVASCADNKNGHKAPKNGSVCLEVFGCFKCPSFVVTGDDLYKLFSFYMYVVSLRKDMGAKQWKQTHGYIIRVIERDIAPKFSDDVVFNAKQRAKISPHPLWKTNHIDSPLIAVEEF</sequence>
<dbReference type="InterPro" id="IPR013762">
    <property type="entry name" value="Integrase-like_cat_sf"/>
</dbReference>
<dbReference type="AlphaFoldDB" id="A0A7Y1F1C7"/>
<proteinExistence type="predicted"/>
<gene>
    <name evidence="2" type="ORF">HBO43_03770</name>
</gene>
<evidence type="ECO:0000313" key="2">
    <source>
        <dbReference type="EMBL" id="NMX95707.1"/>
    </source>
</evidence>
<dbReference type="RefSeq" id="WP_134939408.1">
    <property type="nucleotide sequence ID" value="NZ_CP149793.1"/>
</dbReference>
<dbReference type="SUPFAM" id="SSF56349">
    <property type="entry name" value="DNA breaking-rejoining enzymes"/>
    <property type="match status" value="1"/>
</dbReference>
<dbReference type="InterPro" id="IPR011010">
    <property type="entry name" value="DNA_brk_join_enz"/>
</dbReference>
<dbReference type="GO" id="GO:0015074">
    <property type="term" value="P:DNA integration"/>
    <property type="evidence" value="ECO:0007669"/>
    <property type="project" value="InterPro"/>
</dbReference>
<dbReference type="GO" id="GO:0003677">
    <property type="term" value="F:DNA binding"/>
    <property type="evidence" value="ECO:0007669"/>
    <property type="project" value="InterPro"/>
</dbReference>
<dbReference type="GO" id="GO:0006310">
    <property type="term" value="P:DNA recombination"/>
    <property type="evidence" value="ECO:0007669"/>
    <property type="project" value="UniProtKB-KW"/>
</dbReference>
<reference evidence="2 3" key="1">
    <citation type="journal article" date="2020" name="Front. Microbiol.">
        <title>Genetic Organization of the aprX-lipA2 Operon Affects the Proteolytic Potential of Pseudomonas Species in Milk.</title>
        <authorList>
            <person name="Maier C."/>
            <person name="Huptas C."/>
            <person name="von Neubeck M."/>
            <person name="Scherer S."/>
            <person name="Wenning M."/>
            <person name="Lucking G."/>
        </authorList>
    </citation>
    <scope>NUCLEOTIDE SEQUENCE [LARGE SCALE GENOMIC DNA]</scope>
    <source>
        <strain evidence="2 3">WS 4671</strain>
    </source>
</reference>
<dbReference type="EMBL" id="JAAQWE010000003">
    <property type="protein sequence ID" value="NMX95707.1"/>
    <property type="molecule type" value="Genomic_DNA"/>
</dbReference>
<comment type="caution">
    <text evidence="2">The sequence shown here is derived from an EMBL/GenBank/DDBJ whole genome shotgun (WGS) entry which is preliminary data.</text>
</comment>
<protein>
    <recommendedName>
        <fullName evidence="4">Site-specific integrase</fullName>
    </recommendedName>
</protein>
<evidence type="ECO:0000313" key="3">
    <source>
        <dbReference type="Proteomes" id="UP000552560"/>
    </source>
</evidence>
<dbReference type="Proteomes" id="UP000552560">
    <property type="component" value="Unassembled WGS sequence"/>
</dbReference>
<dbReference type="Gene3D" id="1.10.443.10">
    <property type="entry name" value="Intergrase catalytic core"/>
    <property type="match status" value="1"/>
</dbReference>
<evidence type="ECO:0000256" key="1">
    <source>
        <dbReference type="ARBA" id="ARBA00023172"/>
    </source>
</evidence>